<comment type="caution">
    <text evidence="3">The sequence shown here is derived from an EMBL/GenBank/DDBJ whole genome shotgun (WGS) entry which is preliminary data.</text>
</comment>
<dbReference type="InterPro" id="IPR029063">
    <property type="entry name" value="SAM-dependent_MTases_sf"/>
</dbReference>
<dbReference type="Pfam" id="PF13649">
    <property type="entry name" value="Methyltransf_25"/>
    <property type="match status" value="1"/>
</dbReference>
<dbReference type="InterPro" id="IPR050471">
    <property type="entry name" value="AB_hydrolase"/>
</dbReference>
<dbReference type="Proteomes" id="UP000241118">
    <property type="component" value="Unassembled WGS sequence"/>
</dbReference>
<dbReference type="InterPro" id="IPR041698">
    <property type="entry name" value="Methyltransf_25"/>
</dbReference>
<protein>
    <submittedName>
        <fullName evidence="3">Pimeloyl-ACP methyl ester carboxylesterase</fullName>
    </submittedName>
</protein>
<sequence>MRANGADLCVETFGTPADPAVLLVAGATGSMLSWADGFCARLADGGRYVIRYDHRDTGRSVTYPPGEPGYGFHDLAADAVGVLDALAVPRANVVGISMGGGLAQLLALDFADRVASLTLIASSPAGPNAPDLPPMAPALLEHFAAGAPPAPDWTDRAAVVEHLVAAGRPYAGPRPVDVDAARATAGRVFDRATDIASSANHFQAGGGESWRSRLGTIEVPTLVLHGDVDPLTPPGHGEALAREIPGARLLLMEDTGHELPPGVWDVVVPAIVEHTGVAEPGRDEVLARIRWLGSVDTSTAFEDLYAAAARDEVDVPWDREEPHRLILDRFKDVDGTGKRALVVGAGYGHDAGFLAGLGFDTLGFDVSPTAVGVARERFPAPRFEVADVLDPPAEWSGAFDVVVEVLIAQSLPAGVRPTAIANVRRFVAPGGTLVLLALARDDDEPETGPPWPLVRGEIESYAGDDLRAVLIDRTESRWWAEFRRDRPTASGSGAVS</sequence>
<dbReference type="Gene3D" id="3.40.50.1820">
    <property type="entry name" value="alpha/beta hydrolase"/>
    <property type="match status" value="1"/>
</dbReference>
<evidence type="ECO:0000313" key="4">
    <source>
        <dbReference type="Proteomes" id="UP000241118"/>
    </source>
</evidence>
<dbReference type="SUPFAM" id="SSF53474">
    <property type="entry name" value="alpha/beta-Hydrolases"/>
    <property type="match status" value="1"/>
</dbReference>
<dbReference type="SUPFAM" id="SSF53335">
    <property type="entry name" value="S-adenosyl-L-methionine-dependent methyltransferases"/>
    <property type="match status" value="1"/>
</dbReference>
<gene>
    <name evidence="3" type="ORF">B0I31_110157</name>
</gene>
<dbReference type="GO" id="GO:0046503">
    <property type="term" value="P:glycerolipid catabolic process"/>
    <property type="evidence" value="ECO:0007669"/>
    <property type="project" value="TreeGrafter"/>
</dbReference>
<proteinExistence type="predicted"/>
<dbReference type="AlphaFoldDB" id="A0A2P8I3M8"/>
<dbReference type="PANTHER" id="PTHR43433">
    <property type="entry name" value="HYDROLASE, ALPHA/BETA FOLD FAMILY PROTEIN"/>
    <property type="match status" value="1"/>
</dbReference>
<feature type="domain" description="Methyltransferase" evidence="2">
    <location>
        <begin position="341"/>
        <end position="431"/>
    </location>
</feature>
<dbReference type="Gene3D" id="3.40.50.150">
    <property type="entry name" value="Vaccinia Virus protein VP39"/>
    <property type="match status" value="1"/>
</dbReference>
<dbReference type="GO" id="GO:0004806">
    <property type="term" value="F:triacylglycerol lipase activity"/>
    <property type="evidence" value="ECO:0007669"/>
    <property type="project" value="TreeGrafter"/>
</dbReference>
<evidence type="ECO:0000259" key="2">
    <source>
        <dbReference type="Pfam" id="PF13649"/>
    </source>
</evidence>
<keyword evidence="4" id="KW-1185">Reference proteome</keyword>
<dbReference type="InterPro" id="IPR000073">
    <property type="entry name" value="AB_hydrolase_1"/>
</dbReference>
<evidence type="ECO:0000313" key="3">
    <source>
        <dbReference type="EMBL" id="PSL53066.1"/>
    </source>
</evidence>
<dbReference type="PANTHER" id="PTHR43433:SF5">
    <property type="entry name" value="AB HYDROLASE-1 DOMAIN-CONTAINING PROTEIN"/>
    <property type="match status" value="1"/>
</dbReference>
<dbReference type="InterPro" id="IPR029058">
    <property type="entry name" value="AB_hydrolase_fold"/>
</dbReference>
<dbReference type="CDD" id="cd02440">
    <property type="entry name" value="AdoMet_MTases"/>
    <property type="match status" value="1"/>
</dbReference>
<organism evidence="3 4">
    <name type="scientific">Saccharothrix carnea</name>
    <dbReference type="NCBI Taxonomy" id="1280637"/>
    <lineage>
        <taxon>Bacteria</taxon>
        <taxon>Bacillati</taxon>
        <taxon>Actinomycetota</taxon>
        <taxon>Actinomycetes</taxon>
        <taxon>Pseudonocardiales</taxon>
        <taxon>Pseudonocardiaceae</taxon>
        <taxon>Saccharothrix</taxon>
    </lineage>
</organism>
<reference evidence="3 4" key="1">
    <citation type="submission" date="2018-03" db="EMBL/GenBank/DDBJ databases">
        <title>Genomic Encyclopedia of Type Strains, Phase III (KMG-III): the genomes of soil and plant-associated and newly described type strains.</title>
        <authorList>
            <person name="Whitman W."/>
        </authorList>
    </citation>
    <scope>NUCLEOTIDE SEQUENCE [LARGE SCALE GENOMIC DNA]</scope>
    <source>
        <strain evidence="3 4">CGMCC 4.7097</strain>
    </source>
</reference>
<dbReference type="Pfam" id="PF00561">
    <property type="entry name" value="Abhydrolase_1"/>
    <property type="match status" value="1"/>
</dbReference>
<feature type="domain" description="AB hydrolase-1" evidence="1">
    <location>
        <begin position="19"/>
        <end position="258"/>
    </location>
</feature>
<dbReference type="PRINTS" id="PR00111">
    <property type="entry name" value="ABHYDROLASE"/>
</dbReference>
<dbReference type="EMBL" id="PYAX01000010">
    <property type="protein sequence ID" value="PSL53066.1"/>
    <property type="molecule type" value="Genomic_DNA"/>
</dbReference>
<evidence type="ECO:0000259" key="1">
    <source>
        <dbReference type="Pfam" id="PF00561"/>
    </source>
</evidence>
<name>A0A2P8I3M8_SACCR</name>
<accession>A0A2P8I3M8</accession>